<name>A0A6J4SAW6_9ACTN</name>
<dbReference type="EMBL" id="CADCVU010000080">
    <property type="protein sequence ID" value="CAA9493998.1"/>
    <property type="molecule type" value="Genomic_DNA"/>
</dbReference>
<feature type="region of interest" description="Disordered" evidence="1">
    <location>
        <begin position="1"/>
        <end position="22"/>
    </location>
</feature>
<sequence length="171" mass="20286">MSSQPEQTPDTRSAPTRRQRRRVRVAPQTIESYIRANSAPRYMRRLRDIEVAYRAERRRLEAAYQELLEIFGDDLAEFSRRWRERARAWRFERLNELVTEHNAWYPVEANLPMDPRTRDYRLIRGASYRRLELGPAWVLEHFPSTPRPTGPDPPVHAPREPLSAPATLRRA</sequence>
<reference evidence="2" key="1">
    <citation type="submission" date="2020-02" db="EMBL/GenBank/DDBJ databases">
        <authorList>
            <person name="Meier V. D."/>
        </authorList>
    </citation>
    <scope>NUCLEOTIDE SEQUENCE</scope>
    <source>
        <strain evidence="2">AVDCRST_MAG45</strain>
    </source>
</reference>
<proteinExistence type="predicted"/>
<feature type="compositionally biased region" description="Pro residues" evidence="1">
    <location>
        <begin position="145"/>
        <end position="156"/>
    </location>
</feature>
<feature type="region of interest" description="Disordered" evidence="1">
    <location>
        <begin position="143"/>
        <end position="171"/>
    </location>
</feature>
<gene>
    <name evidence="2" type="ORF">AVDCRST_MAG45-906</name>
</gene>
<dbReference type="AlphaFoldDB" id="A0A6J4SAW6"/>
<evidence type="ECO:0000313" key="2">
    <source>
        <dbReference type="EMBL" id="CAA9493998.1"/>
    </source>
</evidence>
<evidence type="ECO:0000256" key="1">
    <source>
        <dbReference type="SAM" id="MobiDB-lite"/>
    </source>
</evidence>
<feature type="compositionally biased region" description="Polar residues" evidence="1">
    <location>
        <begin position="1"/>
        <end position="13"/>
    </location>
</feature>
<protein>
    <submittedName>
        <fullName evidence="2">Uncharacterized protein</fullName>
    </submittedName>
</protein>
<accession>A0A6J4SAW6</accession>
<organism evidence="2">
    <name type="scientific">uncultured Solirubrobacterales bacterium</name>
    <dbReference type="NCBI Taxonomy" id="768556"/>
    <lineage>
        <taxon>Bacteria</taxon>
        <taxon>Bacillati</taxon>
        <taxon>Actinomycetota</taxon>
        <taxon>Thermoleophilia</taxon>
        <taxon>Solirubrobacterales</taxon>
        <taxon>environmental samples</taxon>
    </lineage>
</organism>